<accession>A0AAD9YX68</accession>
<evidence type="ECO:0000256" key="1">
    <source>
        <dbReference type="ARBA" id="ARBA00022801"/>
    </source>
</evidence>
<gene>
    <name evidence="4" type="ORF">OEA41_010757</name>
</gene>
<evidence type="ECO:0000313" key="5">
    <source>
        <dbReference type="Proteomes" id="UP001276659"/>
    </source>
</evidence>
<dbReference type="InterPro" id="IPR016035">
    <property type="entry name" value="Acyl_Trfase/lysoPLipase"/>
</dbReference>
<dbReference type="PANTHER" id="PTHR24185:SF1">
    <property type="entry name" value="CALCIUM-INDEPENDENT PHOSPHOLIPASE A2-GAMMA"/>
    <property type="match status" value="1"/>
</dbReference>
<dbReference type="Proteomes" id="UP001276659">
    <property type="component" value="Unassembled WGS sequence"/>
</dbReference>
<organism evidence="4 5">
    <name type="scientific">Lepraria neglecta</name>
    <dbReference type="NCBI Taxonomy" id="209136"/>
    <lineage>
        <taxon>Eukaryota</taxon>
        <taxon>Fungi</taxon>
        <taxon>Dikarya</taxon>
        <taxon>Ascomycota</taxon>
        <taxon>Pezizomycotina</taxon>
        <taxon>Lecanoromycetes</taxon>
        <taxon>OSLEUM clade</taxon>
        <taxon>Lecanoromycetidae</taxon>
        <taxon>Lecanorales</taxon>
        <taxon>Lecanorineae</taxon>
        <taxon>Stereocaulaceae</taxon>
        <taxon>Lepraria</taxon>
    </lineage>
</organism>
<evidence type="ECO:0000313" key="4">
    <source>
        <dbReference type="EMBL" id="KAK3167630.1"/>
    </source>
</evidence>
<protein>
    <submittedName>
        <fullName evidence="4">Uncharacterized protein</fullName>
    </submittedName>
</protein>
<feature type="region of interest" description="Disordered" evidence="3">
    <location>
        <begin position="293"/>
        <end position="340"/>
    </location>
</feature>
<dbReference type="AlphaFoldDB" id="A0AAD9YX68"/>
<keyword evidence="1" id="KW-0378">Hydrolase</keyword>
<dbReference type="EMBL" id="JASNWA010000011">
    <property type="protein sequence ID" value="KAK3167630.1"/>
    <property type="molecule type" value="Genomic_DNA"/>
</dbReference>
<dbReference type="GO" id="GO:0016042">
    <property type="term" value="P:lipid catabolic process"/>
    <property type="evidence" value="ECO:0007669"/>
    <property type="project" value="UniProtKB-KW"/>
</dbReference>
<comment type="caution">
    <text evidence="4">The sequence shown here is derived from an EMBL/GenBank/DDBJ whole genome shotgun (WGS) entry which is preliminary data.</text>
</comment>
<keyword evidence="2" id="KW-0442">Lipid degradation</keyword>
<dbReference type="SUPFAM" id="SSF52151">
    <property type="entry name" value="FabD/lysophospholipase-like"/>
    <property type="match status" value="1"/>
</dbReference>
<dbReference type="GO" id="GO:0016020">
    <property type="term" value="C:membrane"/>
    <property type="evidence" value="ECO:0007669"/>
    <property type="project" value="TreeGrafter"/>
</dbReference>
<dbReference type="GO" id="GO:0019369">
    <property type="term" value="P:arachidonate metabolic process"/>
    <property type="evidence" value="ECO:0007669"/>
    <property type="project" value="TreeGrafter"/>
</dbReference>
<feature type="compositionally biased region" description="Basic and acidic residues" evidence="3">
    <location>
        <begin position="293"/>
        <end position="306"/>
    </location>
</feature>
<evidence type="ECO:0000256" key="2">
    <source>
        <dbReference type="ARBA" id="ARBA00022963"/>
    </source>
</evidence>
<name>A0AAD9YX68_9LECA</name>
<evidence type="ECO:0000256" key="3">
    <source>
        <dbReference type="SAM" id="MobiDB-lite"/>
    </source>
</evidence>
<keyword evidence="5" id="KW-1185">Reference proteome</keyword>
<keyword evidence="2" id="KW-0443">Lipid metabolism</keyword>
<dbReference type="Gene3D" id="3.40.1090.10">
    <property type="entry name" value="Cytosolic phospholipase A2 catalytic domain"/>
    <property type="match status" value="1"/>
</dbReference>
<dbReference type="GO" id="GO:0047499">
    <property type="term" value="F:calcium-independent phospholipase A2 activity"/>
    <property type="evidence" value="ECO:0007669"/>
    <property type="project" value="TreeGrafter"/>
</dbReference>
<dbReference type="PANTHER" id="PTHR24185">
    <property type="entry name" value="CALCIUM-INDEPENDENT PHOSPHOLIPASE A2-GAMMA"/>
    <property type="match status" value="1"/>
</dbReference>
<proteinExistence type="predicted"/>
<sequence>MAEAVTASIASLGSFQDGGLRHNNPTDLALWECPKLWPSSTSPDVVVSLGTGMDDNPSSPKAPKFRHVFNDGFIPRLFRLFMSSLDGERSSRDLVNRLDDSSKADYFRLNVSFRGDEPRLDDVQCMEDLRRSVQLQPDGPKDRASIVFALLVASFYLELDTETVPAFEANRYCCRGFLRCRNDSRAVLNSLAKIHSNLEFITDFESLGTLTLDDICSRCHLYCRRVQFSVRHPDDVFSINLKVHGLEQRKISGFPHSVTWFIHQQQIDAQFGNAAHDKLQLYRCCPCGVFSRSNDDDSKAGRKQTLDDSLSSPGATSEAARKRKKGGQFDTQVVPKRRRV</sequence>
<reference evidence="4" key="1">
    <citation type="submission" date="2022-11" db="EMBL/GenBank/DDBJ databases">
        <title>Chromosomal genome sequence assembly and mating type (MAT) locus characterization of the leprose asexual lichenized fungus Lepraria neglecta (Nyl.) Erichsen.</title>
        <authorList>
            <person name="Allen J.L."/>
            <person name="Pfeffer B."/>
        </authorList>
    </citation>
    <scope>NUCLEOTIDE SEQUENCE</scope>
    <source>
        <strain evidence="4">Allen 5258</strain>
    </source>
</reference>